<proteinExistence type="predicted"/>
<organism evidence="1 2">
    <name type="scientific">Lentzea pudingi</name>
    <dbReference type="NCBI Taxonomy" id="1789439"/>
    <lineage>
        <taxon>Bacteria</taxon>
        <taxon>Bacillati</taxon>
        <taxon>Actinomycetota</taxon>
        <taxon>Actinomycetes</taxon>
        <taxon>Pseudonocardiales</taxon>
        <taxon>Pseudonocardiaceae</taxon>
        <taxon>Lentzea</taxon>
    </lineage>
</organism>
<dbReference type="EMBL" id="BMNC01000006">
    <property type="protein sequence ID" value="GGN01981.1"/>
    <property type="molecule type" value="Genomic_DNA"/>
</dbReference>
<evidence type="ECO:0000313" key="2">
    <source>
        <dbReference type="Proteomes" id="UP000597656"/>
    </source>
</evidence>
<reference evidence="2" key="1">
    <citation type="journal article" date="2019" name="Int. J. Syst. Evol. Microbiol.">
        <title>The Global Catalogue of Microorganisms (GCM) 10K type strain sequencing project: providing services to taxonomists for standard genome sequencing and annotation.</title>
        <authorList>
            <consortium name="The Broad Institute Genomics Platform"/>
            <consortium name="The Broad Institute Genome Sequencing Center for Infectious Disease"/>
            <person name="Wu L."/>
            <person name="Ma J."/>
        </authorList>
    </citation>
    <scope>NUCLEOTIDE SEQUENCE [LARGE SCALE GENOMIC DNA]</scope>
    <source>
        <strain evidence="2">CGMCC 4.7319</strain>
    </source>
</reference>
<dbReference type="Proteomes" id="UP000597656">
    <property type="component" value="Unassembled WGS sequence"/>
</dbReference>
<name>A0ABQ2I7W5_9PSEU</name>
<keyword evidence="2" id="KW-1185">Reference proteome</keyword>
<evidence type="ECO:0000313" key="1">
    <source>
        <dbReference type="EMBL" id="GGN01981.1"/>
    </source>
</evidence>
<protein>
    <submittedName>
        <fullName evidence="1">Uncharacterized protein</fullName>
    </submittedName>
</protein>
<accession>A0ABQ2I7W5</accession>
<gene>
    <name evidence="1" type="ORF">GCM10011609_45940</name>
</gene>
<comment type="caution">
    <text evidence="1">The sequence shown here is derived from an EMBL/GenBank/DDBJ whole genome shotgun (WGS) entry which is preliminary data.</text>
</comment>
<sequence>MCTADLGDAVNYFVIQDGGPVPRALVRVDGHREQKLAGTGEWADCAVLAAPEPGWTVTQVESHTFYDHVYEAMREARAGLPCVAVSSTTYLIDEFVNVTAVMRRRDGVEEWLGRENVWQAADPGGEVRLPISEEELERLQWIATRPSWFVVRETNGRVHAVVRKIPSAEEAYTRDLRWEPSDLLGREDLRIEEVHRAETALEQIELEVYRERNRGPDETEYFTVEGRSYYPRDVFCVIRRTSAGEEVHAGASGWVPSELLAEVEQGWHVFYRHRAVSAEEAGAVIAARSGRRSFLLLDAPGELPLPLAVVRVDGEREEAFTRDLAWGPSTLLTRTAEQPGVRVEEIPPAFEVSRLFMMSTRIRHERQGSEWPHDGHWYFAFFTSQAAALDLTNVLWLHRTEAGRTGIGDDYHGDGGWRSTRWALEDYDRGKRDEEYLPVSPDEARRLMKLLDAR</sequence>